<sequence length="2806" mass="327807">MHLTFKVCLKTYDNMYNIQDNIINPITFNFLINEKFKYFPILHVHFYTTSINLNITTSFLYLYKYLYANLNFKKDFNDVKNSNIEIYNDLHSEIIIFYKTRTKNNNYTWKLNIIDKNEYHQFPCECLYFCINKKKEKKKMNSEIYDTNRNSEDFMITNEHDLNSIFRDICKIGFKKRNLHNSVAKHEKHLLYDNTQSVYDILHQFTYRMPFLYKNHDNDNKIINIIKKKPSWIYIGVLYTDDLYSRAYKVPNVKHNLLVEPEIIRNKWCLSIGTCIQIENNSGLYFRIYKEGKTKYFSRVNFKWKLGKNRKSSGNYSEWETLDGGTKNEKHKKKTKGKLKNYHHQHDQHDHHIHHHRNNKHFTAHVEKNKKKERSKNGDYINILPFSKRAIPLFWLYDCSLPYIKILRKKEKKYNMKNLRKSNKEEEENLDIEAVPFHILYKLLNKYALNNNNIYQKKLDISPCEIIFQGLLMFHCFVKVKDVPTQHIKDTSYNYTVVIEPMVTIKNNLPNPITVIVRMKKKKRFFSISKNKQENEVEEKMLHKSNYEMNDDITKILKKQEMFALVPPHHYWCLPICTQAFYMKVFYHGLQIEKMNFIYDYANEIKGYYDFKDVKLPEWNEAFYGGNINSAMKKGDQGSSAAENSGVNVTNHRANDDRTGDNDKNLHSNHNSSNGGSVCNIKEEHAKNVNYWQYRSRGASNVVRDSRLFYEEMMKEFQNKERNGEITSCNSPNRQRKKTIYDNLFRNSTNNIGSFDENEENNYQSRNNFMYNFLYATEGFFHIYMPSTDTITSTKVLNHKFGLIGNIFSYEELKYIYFENKISQINKKVYDNLHIFKNITVSADVSRRKIDFYFPFFFENTTNVCIYVNNKLLPPNSRLYMTEEEAKGVRIKSYKHDHANNVILCSNVSGKIDCTRTNMIRPLINLIYRKINRKQKVRFWEKYEERKKKYSNMMNTPALEEEEEHTSGDDADMLKRTSIFKLKVVKDVDDGGKDKDDNLINDYDGEVDKQGTDGKKNTNGTNYRNDVTEVVCAKSLTNETNKEEKQNELGEHTPGKPSEKTEEINSSENLSDTHYLPHNKNDLYYCNSKFSEMSAHQNEENGKSTKKSPTHKSYKNAFKNILMSNKTLFKRRRKMSEKSSESIGNFKKIKRFRLFHKHKKGGKINAERDEEEYSDNIDERGEPYDNDGNEDSVDSSYYDGHENDSKLRKKSKKRKNMKRTNFSYSRRGKGHKKFFSKNLYSLDKLGHKYFSKEKKKKKKDLSSQGGRDIHDSFSSENEKPTGAFPASQVSFSIFQLFKEKEETGKCSEFDEDISDDNVNEQIEMEKEEEADEVEAEEEEEEDEKEGDEEDEDDAFHASKKRKNKRDILKFRLMKKGKKRKKEGEHENELENESEKNNSKFRKGKKKTYKKKRFKMAPFFSSVDRRHKGKVPIGSANHAKYEKLSSGKYNLEGSSSESGNYNNVTSKEKPFERGQKGGASRTRVSFRERNLQSRRNGNDVQVEVVGEAGDEAADEAADEAVDEGVIHVNHELGVKGRKSLRDISRHMRESRKSKMKKKDYYEAGFLSLGICVRYAEEPFNKSKIVTFVNSYIFINRLPFDVKIATDSVRKSDSIFTIHNATLHSDFNNPYKEMLPLDALTIRKSANNIKSLGDTMMEKDVCAINVGDGSRVRENFKLDICKDQVADIDAFRIGDTKMERNTASGGAKKTSTINNNSFNEHGGHIEGNSNLVVNRSSTNYDHSEAPTGEANQTEQPYTAISKNANDEKIGENNETYIRSGEITAFHYNRSYIKIKDSSEGYSSQPFSLIPKNVPSNFQIELFNMNKSQINNTNNLLVEVNVCSGIFGDKQQLPYTYNGYFYILSLPVRPQFEIINATKFIIAYATDVNKYTKKYMNNNYDTYLRRSTKNGDFPVKMIYPYSSIYYTLRNNNEIESSKIALKIVGVQKSSWCINTINSFIDNVVMLPYRIYGENKLSSEKKFKGRRNSHKKDDAYFITNRRNSQKTHLQGNRGNVVLGEFHSNGGCAEVDNEKHILNGDGEKEDNVRREKIEKDNIFLGHNLVNKKLYSFLIIRDNGSRAIVITEKYNLAREIVTTKNFSKIHRLIAISSRKKILLSNKNANRKYMLDYKKMNFVYFNFPIVPVIYNFNIPRLTVTWIHRQDVIIAIHLSNLKYSGHIYPKEIINYDINHMFTPINILKRKEVEEYVQYVFLNSYVDSIFLIEQIHIDHFVKGDIPVILKNTNIEENEDIFLYIHVKQYCVDSFKQAPIYQSIMIKISPINANIELLVIEQLIEIIEKEKQLLLLYEREEKSLPPLIATSETARNAINTTLKIFSDANFLKMIYLDDYIRRKTENDFILKNNQIVNNNIILNSTNRDENKYKTVRNYERKHVKESEAEIKPNAYSYYFSSPQVRMITQNRIININNISEKICSEDSTNSSISTNPCSKNKNGRNVHKKICKILVGYYKYKKVHNLINNTYYDISNMNDERVLPIKIQYFRNQKIFMNAFSSHLFLHPNPRWMDNKSKPVYIREFKINPIEIIASIRTSEHRISRRILHIVDALPVDTPSMRIHLISQKRNYIVCTWDGLFQSLRVSYFRQLLRQSLPSAWLSNPFAFIKGFIKGITALFKETVRGVKTSSNFFDGFMSGFKCGIIILVVNTVGGLFQSLSHMLNVCHKLMGGSRPRPPSILDSIILGLDGLLLDTFYRPWVSLFNDPKISLNKGNSTLKTVCIIIGCILRCIFAPIFGLLNLFASITEGFANTLIGDFERFSRVQERSEFETEKVHNAVATMRRGKSIMKKTARHDKGA</sequence>
<feature type="compositionally biased region" description="Basic and acidic residues" evidence="1">
    <location>
        <begin position="1381"/>
        <end position="1397"/>
    </location>
</feature>
<evidence type="ECO:0000313" key="2">
    <source>
        <dbReference type="EMBL" id="ANQ08659.1"/>
    </source>
</evidence>
<feature type="region of interest" description="Disordered" evidence="1">
    <location>
        <begin position="1252"/>
        <end position="1284"/>
    </location>
</feature>
<feature type="compositionally biased region" description="Basic and acidic residues" evidence="1">
    <location>
        <begin position="1267"/>
        <end position="1279"/>
    </location>
</feature>
<feature type="region of interest" description="Disordered" evidence="1">
    <location>
        <begin position="634"/>
        <end position="680"/>
    </location>
</feature>
<evidence type="ECO:0000256" key="1">
    <source>
        <dbReference type="SAM" id="MobiDB-lite"/>
    </source>
</evidence>
<dbReference type="EMBL" id="CP016248">
    <property type="protein sequence ID" value="ANQ08659.1"/>
    <property type="molecule type" value="Genomic_DNA"/>
</dbReference>
<gene>
    <name evidence="2" type="ORF">PCOAH_00029370</name>
</gene>
<feature type="region of interest" description="Disordered" evidence="1">
    <location>
        <begin position="1303"/>
        <end position="1408"/>
    </location>
</feature>
<dbReference type="Proteomes" id="UP000092716">
    <property type="component" value="Chromosome 10"/>
</dbReference>
<feature type="compositionally biased region" description="Basic and acidic residues" evidence="1">
    <location>
        <begin position="1006"/>
        <end position="1016"/>
    </location>
</feature>
<protein>
    <submittedName>
        <fullName evidence="2">Uncharacterized protein</fullName>
    </submittedName>
</protein>
<feature type="compositionally biased region" description="Low complexity" evidence="1">
    <location>
        <begin position="668"/>
        <end position="677"/>
    </location>
</feature>
<dbReference type="RefSeq" id="XP_019915354.1">
    <property type="nucleotide sequence ID" value="XM_020059739.1"/>
</dbReference>
<feature type="region of interest" description="Disordered" evidence="1">
    <location>
        <begin position="1095"/>
        <end position="1116"/>
    </location>
</feature>
<dbReference type="OrthoDB" id="383349at2759"/>
<feature type="compositionally biased region" description="Basic residues" evidence="1">
    <location>
        <begin position="1207"/>
        <end position="1218"/>
    </location>
</feature>
<feature type="compositionally biased region" description="Basic residues" evidence="1">
    <location>
        <begin position="1371"/>
        <end position="1380"/>
    </location>
</feature>
<reference evidence="3" key="1">
    <citation type="submission" date="2016-06" db="EMBL/GenBank/DDBJ databases">
        <title>First high quality genome sequence of Plasmodium coatneyi using continuous long reads from single molecule, real-time sequencing.</title>
        <authorList>
            <person name="Chien J.-T."/>
            <person name="Pakala S.B."/>
            <person name="Geraldo J.A."/>
            <person name="Lapp S.A."/>
            <person name="Barnwell J.W."/>
            <person name="Kissinger J.C."/>
            <person name="Galinski M.R."/>
            <person name="Humphrey J.C."/>
        </authorList>
    </citation>
    <scope>NUCLEOTIDE SEQUENCE [LARGE SCALE GENOMIC DNA]</scope>
    <source>
        <strain evidence="3">Hackeri</strain>
    </source>
</reference>
<feature type="compositionally biased region" description="Basic and acidic residues" evidence="1">
    <location>
        <begin position="653"/>
        <end position="666"/>
    </location>
</feature>
<feature type="region of interest" description="Disordered" evidence="1">
    <location>
        <begin position="1035"/>
        <end position="1078"/>
    </location>
</feature>
<feature type="compositionally biased region" description="Polar residues" evidence="1">
    <location>
        <begin position="637"/>
        <end position="652"/>
    </location>
</feature>
<evidence type="ECO:0000313" key="3">
    <source>
        <dbReference type="Proteomes" id="UP000092716"/>
    </source>
</evidence>
<name>A0A1B1E1E0_9APIC</name>
<proteinExistence type="predicted"/>
<feature type="compositionally biased region" description="Acidic residues" evidence="1">
    <location>
        <begin position="1184"/>
        <end position="1193"/>
    </location>
</feature>
<keyword evidence="3" id="KW-1185">Reference proteome</keyword>
<feature type="compositionally biased region" description="Acidic residues" evidence="1">
    <location>
        <begin position="1325"/>
        <end position="1353"/>
    </location>
</feature>
<feature type="compositionally biased region" description="Basic residues" evidence="1">
    <location>
        <begin position="1104"/>
        <end position="1114"/>
    </location>
</feature>
<feature type="region of interest" description="Disordered" evidence="1">
    <location>
        <begin position="991"/>
        <end position="1023"/>
    </location>
</feature>
<feature type="compositionally biased region" description="Basic and acidic residues" evidence="1">
    <location>
        <begin position="1465"/>
        <end position="1474"/>
    </location>
</feature>
<feature type="region of interest" description="Disordered" evidence="1">
    <location>
        <begin position="1446"/>
        <end position="1494"/>
    </location>
</feature>
<accession>A0A1B1E1E0</accession>
<feature type="compositionally biased region" description="Basic and acidic residues" evidence="1">
    <location>
        <begin position="1040"/>
        <end position="1063"/>
    </location>
</feature>
<dbReference type="KEGG" id="pcot:PCOAH_00029370"/>
<dbReference type="GeneID" id="30909668"/>
<feature type="compositionally biased region" description="Low complexity" evidence="1">
    <location>
        <begin position="1448"/>
        <end position="1462"/>
    </location>
</feature>
<organism evidence="2 3">
    <name type="scientific">Plasmodium coatneyi</name>
    <dbReference type="NCBI Taxonomy" id="208452"/>
    <lineage>
        <taxon>Eukaryota</taxon>
        <taxon>Sar</taxon>
        <taxon>Alveolata</taxon>
        <taxon>Apicomplexa</taxon>
        <taxon>Aconoidasida</taxon>
        <taxon>Haemosporida</taxon>
        <taxon>Plasmodiidae</taxon>
        <taxon>Plasmodium</taxon>
    </lineage>
</organism>
<feature type="compositionally biased region" description="Acidic residues" evidence="1">
    <location>
        <begin position="1309"/>
        <end position="1318"/>
    </location>
</feature>
<dbReference type="VEuPathDB" id="PlasmoDB:PCOAH_00029370"/>
<feature type="compositionally biased region" description="Basic residues" evidence="1">
    <location>
        <begin position="1398"/>
        <end position="1408"/>
    </location>
</feature>
<feature type="region of interest" description="Disordered" evidence="1">
    <location>
        <begin position="1160"/>
        <end position="1223"/>
    </location>
</feature>